<feature type="region of interest" description="Disordered" evidence="1">
    <location>
        <begin position="225"/>
        <end position="251"/>
    </location>
</feature>
<dbReference type="EMBL" id="LJCO01000008">
    <property type="protein sequence ID" value="KPV45630.1"/>
    <property type="molecule type" value="Genomic_DNA"/>
</dbReference>
<dbReference type="GO" id="GO:0004803">
    <property type="term" value="F:transposase activity"/>
    <property type="evidence" value="ECO:0007669"/>
    <property type="project" value="InterPro"/>
</dbReference>
<dbReference type="PATRIC" id="fig|471514.4.peg.311"/>
<feature type="compositionally biased region" description="Polar residues" evidence="1">
    <location>
        <begin position="227"/>
        <end position="237"/>
    </location>
</feature>
<protein>
    <recommendedName>
        <fullName evidence="2">Transposase IS4-like domain-containing protein</fullName>
    </recommendedName>
</protein>
<dbReference type="InterPro" id="IPR002559">
    <property type="entry name" value="Transposase_11"/>
</dbReference>
<dbReference type="STRING" id="471514.AN477_01565"/>
<sequence length="251" mass="28961">MVAYPSHLPRGSGDKSAVWDFHPYFRDPACADLGFQFKSKIDLAVELVYVLFDSKYASKKLVDACNAKGFHVIAAFKTNRTMYPAGVRIQVSDYANEYIRCTNLHSVTVEDRRYQIYEYEGQLSDIESVKVLLCWEGGFNSDKTPFCILSTDGALDVITVLRHYLVRWNIETGYQYFKDLLGFDQYQVQSFQAIERFWSIQCLVDAYLEPPVKQSEFHFDTGRCRTSHPQRVSGQHRLTSEHSKSNRSLKC</sequence>
<dbReference type="InterPro" id="IPR012337">
    <property type="entry name" value="RNaseH-like_sf"/>
</dbReference>
<comment type="caution">
    <text evidence="3">The sequence shown here is derived from an EMBL/GenBank/DDBJ whole genome shotgun (WGS) entry which is preliminary data.</text>
</comment>
<dbReference type="SUPFAM" id="SSF53098">
    <property type="entry name" value="Ribonuclease H-like"/>
    <property type="match status" value="1"/>
</dbReference>
<proteinExistence type="predicted"/>
<evidence type="ECO:0000256" key="1">
    <source>
        <dbReference type="SAM" id="MobiDB-lite"/>
    </source>
</evidence>
<evidence type="ECO:0000313" key="4">
    <source>
        <dbReference type="Proteomes" id="UP000050482"/>
    </source>
</evidence>
<dbReference type="OrthoDB" id="2519014at2"/>
<keyword evidence="4" id="KW-1185">Reference proteome</keyword>
<evidence type="ECO:0000313" key="3">
    <source>
        <dbReference type="EMBL" id="KPV45630.1"/>
    </source>
</evidence>
<reference evidence="3 4" key="1">
    <citation type="submission" date="2015-09" db="EMBL/GenBank/DDBJ databases">
        <title>Draft genome sequence of Alicyclobacillus ferrooxydans DSM 22381.</title>
        <authorList>
            <person name="Hemp J."/>
        </authorList>
    </citation>
    <scope>NUCLEOTIDE SEQUENCE [LARGE SCALE GENOMIC DNA]</scope>
    <source>
        <strain evidence="3 4">TC-34</strain>
    </source>
</reference>
<evidence type="ECO:0000259" key="2">
    <source>
        <dbReference type="Pfam" id="PF01609"/>
    </source>
</evidence>
<feature type="domain" description="Transposase IS4-like" evidence="2">
    <location>
        <begin position="44"/>
        <end position="203"/>
    </location>
</feature>
<dbReference type="Pfam" id="PF01609">
    <property type="entry name" value="DDE_Tnp_1"/>
    <property type="match status" value="1"/>
</dbReference>
<name>A0A0P9CK25_9BACL</name>
<accession>A0A0P9CK25</accession>
<dbReference type="GO" id="GO:0003677">
    <property type="term" value="F:DNA binding"/>
    <property type="evidence" value="ECO:0007669"/>
    <property type="project" value="InterPro"/>
</dbReference>
<organism evidence="3 4">
    <name type="scientific">Alicyclobacillus ferrooxydans</name>
    <dbReference type="NCBI Taxonomy" id="471514"/>
    <lineage>
        <taxon>Bacteria</taxon>
        <taxon>Bacillati</taxon>
        <taxon>Bacillota</taxon>
        <taxon>Bacilli</taxon>
        <taxon>Bacillales</taxon>
        <taxon>Alicyclobacillaceae</taxon>
        <taxon>Alicyclobacillus</taxon>
    </lineage>
</organism>
<dbReference type="Proteomes" id="UP000050482">
    <property type="component" value="Unassembled WGS sequence"/>
</dbReference>
<dbReference type="AlphaFoldDB" id="A0A0P9CK25"/>
<dbReference type="GO" id="GO:0006313">
    <property type="term" value="P:DNA transposition"/>
    <property type="evidence" value="ECO:0007669"/>
    <property type="project" value="InterPro"/>
</dbReference>
<gene>
    <name evidence="3" type="ORF">AN477_01565</name>
</gene>